<accession>A0AAJ0X9V1</accession>
<dbReference type="FunFam" id="3.40.50.720:FF:000084">
    <property type="entry name" value="Short-chain dehydrogenase reductase"/>
    <property type="match status" value="1"/>
</dbReference>
<dbReference type="PANTHER" id="PTHR24321:SF8">
    <property type="entry name" value="ESTRADIOL 17-BETA-DEHYDROGENASE 8-RELATED"/>
    <property type="match status" value="1"/>
</dbReference>
<gene>
    <name evidence="4" type="ORF">CKO40_07845</name>
</gene>
<keyword evidence="5" id="KW-1185">Reference proteome</keyword>
<dbReference type="Proteomes" id="UP001296776">
    <property type="component" value="Unassembled WGS sequence"/>
</dbReference>
<name>A0AAJ0X9V1_9GAMM</name>
<dbReference type="PRINTS" id="PR00081">
    <property type="entry name" value="GDHRDH"/>
</dbReference>
<dbReference type="GO" id="GO:0016491">
    <property type="term" value="F:oxidoreductase activity"/>
    <property type="evidence" value="ECO:0007669"/>
    <property type="project" value="UniProtKB-KW"/>
</dbReference>
<reference evidence="4" key="1">
    <citation type="submission" date="2017-08" db="EMBL/GenBank/DDBJ databases">
        <authorList>
            <person name="Imhoff J.F."/>
            <person name="Rahn T."/>
            <person name="Kuenzel S."/>
            <person name="Neulinger S.C."/>
        </authorList>
    </citation>
    <scope>NUCLEOTIDE SEQUENCE</scope>
    <source>
        <strain evidence="4">DSM 11080</strain>
    </source>
</reference>
<dbReference type="AlphaFoldDB" id="A0AAJ0X9V1"/>
<dbReference type="PRINTS" id="PR00080">
    <property type="entry name" value="SDRFAMILY"/>
</dbReference>
<reference evidence="4" key="2">
    <citation type="journal article" date="2020" name="Microorganisms">
        <title>Osmotic Adaptation and Compatible Solute Biosynthesis of Phototrophic Bacteria as Revealed from Genome Analyses.</title>
        <authorList>
            <person name="Imhoff J.F."/>
            <person name="Rahn T."/>
            <person name="Kunzel S."/>
            <person name="Keller A."/>
            <person name="Neulinger S.C."/>
        </authorList>
    </citation>
    <scope>NUCLEOTIDE SEQUENCE</scope>
    <source>
        <strain evidence="4">DSM 11080</strain>
    </source>
</reference>
<comment type="caution">
    <text evidence="4">The sequence shown here is derived from an EMBL/GenBank/DDBJ whole genome shotgun (WGS) entry which is preliminary data.</text>
</comment>
<dbReference type="SUPFAM" id="SSF51735">
    <property type="entry name" value="NAD(P)-binding Rossmann-fold domains"/>
    <property type="match status" value="1"/>
</dbReference>
<dbReference type="InterPro" id="IPR002347">
    <property type="entry name" value="SDR_fam"/>
</dbReference>
<dbReference type="Gene3D" id="3.40.50.720">
    <property type="entry name" value="NAD(P)-binding Rossmann-like Domain"/>
    <property type="match status" value="1"/>
</dbReference>
<dbReference type="CDD" id="cd05233">
    <property type="entry name" value="SDR_c"/>
    <property type="match status" value="1"/>
</dbReference>
<sequence>MGQFKDQVAVVTGAAGNLGRALCTALLGQGAKVAMLDISPERLDEVTEALPGGDWDTFPVDLLSAGEAERVIDAVKARFGRIDILANVAGGFAMGPPLHETDDDTWDRMLDLNLRSVFHCCRAAVPVMLTQGAGTIVNVSARAALNAKGRMGPYCASKAGVIALTESLAQEHKEQGIRVNCILPGTVDTPENRAAMPDQDHSKWVPPAALADVMLFLASDAARCVTGAAVPVYGRS</sequence>
<evidence type="ECO:0000313" key="4">
    <source>
        <dbReference type="EMBL" id="MBK1704450.1"/>
    </source>
</evidence>
<evidence type="ECO:0000256" key="1">
    <source>
        <dbReference type="ARBA" id="ARBA00006484"/>
    </source>
</evidence>
<dbReference type="PANTHER" id="PTHR24321">
    <property type="entry name" value="DEHYDROGENASES, SHORT CHAIN"/>
    <property type="match status" value="1"/>
</dbReference>
<proteinExistence type="inferred from homology"/>
<keyword evidence="2" id="KW-0560">Oxidoreductase</keyword>
<dbReference type="InterPro" id="IPR036291">
    <property type="entry name" value="NAD(P)-bd_dom_sf"/>
</dbReference>
<protein>
    <submittedName>
        <fullName evidence="4">3-oxoacyl-ACP reductase</fullName>
    </submittedName>
</protein>
<dbReference type="RefSeq" id="WP_200345650.1">
    <property type="nucleotide sequence ID" value="NZ_NRSJ01000010.1"/>
</dbReference>
<dbReference type="PROSITE" id="PS00061">
    <property type="entry name" value="ADH_SHORT"/>
    <property type="match status" value="1"/>
</dbReference>
<organism evidence="4 5">
    <name type="scientific">Halochromatium glycolicum</name>
    <dbReference type="NCBI Taxonomy" id="85075"/>
    <lineage>
        <taxon>Bacteria</taxon>
        <taxon>Pseudomonadati</taxon>
        <taxon>Pseudomonadota</taxon>
        <taxon>Gammaproteobacteria</taxon>
        <taxon>Chromatiales</taxon>
        <taxon>Chromatiaceae</taxon>
        <taxon>Halochromatium</taxon>
    </lineage>
</organism>
<dbReference type="InterPro" id="IPR020904">
    <property type="entry name" value="Sc_DH/Rdtase_CS"/>
</dbReference>
<dbReference type="Pfam" id="PF00106">
    <property type="entry name" value="adh_short"/>
    <property type="match status" value="1"/>
</dbReference>
<comment type="similarity">
    <text evidence="1 3">Belongs to the short-chain dehydrogenases/reductases (SDR) family.</text>
</comment>
<evidence type="ECO:0000256" key="3">
    <source>
        <dbReference type="RuleBase" id="RU000363"/>
    </source>
</evidence>
<evidence type="ECO:0000256" key="2">
    <source>
        <dbReference type="ARBA" id="ARBA00023002"/>
    </source>
</evidence>
<dbReference type="EMBL" id="NRSJ01000010">
    <property type="protein sequence ID" value="MBK1704450.1"/>
    <property type="molecule type" value="Genomic_DNA"/>
</dbReference>
<evidence type="ECO:0000313" key="5">
    <source>
        <dbReference type="Proteomes" id="UP001296776"/>
    </source>
</evidence>